<feature type="transmembrane region" description="Helical" evidence="6">
    <location>
        <begin position="167"/>
        <end position="186"/>
    </location>
</feature>
<sequence>MPFLLACLAALLVLPLVLQATGSSYLISTATRLVVFAIAAVSLDLLIGYTGLVSFGHAAFLGVGAYTVGILSFHAYDGTTFIGLPGTLSGLVAIPLALALSALAALVVGALSLRTRGVYFIMITLSFGQMLFFLFVSLEQYGGDDGMMMFEGRNRLPLLDLNDRMSFYYFCLAWFVLFFWFCTWLVRSKFGRTLAAIKQNQDRLSSIGINAYWAKLQVFVIAGVGAGLAGALSANHTEFVSPALTHWTRSGDLMIVVILGGMGTLVGPVLGTFLFLLLEEFLPLILRGLGLGLLSEHWRFVFGPILILVVLYAKTGLYGLIFRRGG</sequence>
<dbReference type="InterPro" id="IPR001851">
    <property type="entry name" value="ABC_transp_permease"/>
</dbReference>
<name>A0A6B0Y0W1_9RHOB</name>
<evidence type="ECO:0000256" key="5">
    <source>
        <dbReference type="ARBA" id="ARBA00023136"/>
    </source>
</evidence>
<feature type="transmembrane region" description="Helical" evidence="6">
    <location>
        <begin position="88"/>
        <end position="111"/>
    </location>
</feature>
<reference evidence="7" key="1">
    <citation type="submission" date="2019-09" db="EMBL/GenBank/DDBJ databases">
        <title>Characterisation of the sponge microbiome using genome-centric metagenomics.</title>
        <authorList>
            <person name="Engelberts J.P."/>
            <person name="Robbins S.J."/>
            <person name="De Goeij J.M."/>
            <person name="Aranda M."/>
            <person name="Bell S.C."/>
            <person name="Webster N.S."/>
        </authorList>
    </citation>
    <scope>NUCLEOTIDE SEQUENCE</scope>
    <source>
        <strain evidence="7">SB0664_bin_43</strain>
    </source>
</reference>
<dbReference type="InterPro" id="IPR043428">
    <property type="entry name" value="LivM-like"/>
</dbReference>
<feature type="transmembrane region" description="Helical" evidence="6">
    <location>
        <begin position="118"/>
        <end position="138"/>
    </location>
</feature>
<dbReference type="Pfam" id="PF02653">
    <property type="entry name" value="BPD_transp_2"/>
    <property type="match status" value="1"/>
</dbReference>
<evidence type="ECO:0000256" key="3">
    <source>
        <dbReference type="ARBA" id="ARBA00022692"/>
    </source>
</evidence>
<gene>
    <name evidence="7" type="ORF">F4Y60_11315</name>
</gene>
<dbReference type="PANTHER" id="PTHR30482">
    <property type="entry name" value="HIGH-AFFINITY BRANCHED-CHAIN AMINO ACID TRANSPORT SYSTEM PERMEASE"/>
    <property type="match status" value="1"/>
</dbReference>
<dbReference type="CDD" id="cd06581">
    <property type="entry name" value="TM_PBP1_LivM_like"/>
    <property type="match status" value="1"/>
</dbReference>
<comment type="subcellular location">
    <subcellularLocation>
        <location evidence="1">Cell membrane</location>
        <topology evidence="1">Multi-pass membrane protein</topology>
    </subcellularLocation>
</comment>
<dbReference type="PANTHER" id="PTHR30482:SF17">
    <property type="entry name" value="ABC TRANSPORTER ATP-BINDING PROTEIN"/>
    <property type="match status" value="1"/>
</dbReference>
<keyword evidence="5 6" id="KW-0472">Membrane</keyword>
<feature type="transmembrane region" description="Helical" evidence="6">
    <location>
        <begin position="253"/>
        <end position="278"/>
    </location>
</feature>
<protein>
    <submittedName>
        <fullName evidence="7">Branched-chain amino acid ABC transporter permease</fullName>
    </submittedName>
</protein>
<organism evidence="7">
    <name type="scientific">Boseongicola sp. SB0664_bin_43</name>
    <dbReference type="NCBI Taxonomy" id="2604844"/>
    <lineage>
        <taxon>Bacteria</taxon>
        <taxon>Pseudomonadati</taxon>
        <taxon>Pseudomonadota</taxon>
        <taxon>Alphaproteobacteria</taxon>
        <taxon>Rhodobacterales</taxon>
        <taxon>Paracoccaceae</taxon>
        <taxon>Boseongicola</taxon>
    </lineage>
</organism>
<evidence type="ECO:0000256" key="4">
    <source>
        <dbReference type="ARBA" id="ARBA00022989"/>
    </source>
</evidence>
<feature type="transmembrane region" description="Helical" evidence="6">
    <location>
        <begin position="298"/>
        <end position="321"/>
    </location>
</feature>
<evidence type="ECO:0000256" key="6">
    <source>
        <dbReference type="SAM" id="Phobius"/>
    </source>
</evidence>
<keyword evidence="2" id="KW-1003">Cell membrane</keyword>
<dbReference type="EMBL" id="VXRY01000460">
    <property type="protein sequence ID" value="MXY34654.1"/>
    <property type="molecule type" value="Genomic_DNA"/>
</dbReference>
<accession>A0A6B0Y0W1</accession>
<dbReference type="GO" id="GO:0005886">
    <property type="term" value="C:plasma membrane"/>
    <property type="evidence" value="ECO:0007669"/>
    <property type="project" value="UniProtKB-SubCell"/>
</dbReference>
<dbReference type="AlphaFoldDB" id="A0A6B0Y0W1"/>
<proteinExistence type="predicted"/>
<keyword evidence="4 6" id="KW-1133">Transmembrane helix</keyword>
<feature type="transmembrane region" description="Helical" evidence="6">
    <location>
        <begin position="29"/>
        <end position="47"/>
    </location>
</feature>
<evidence type="ECO:0000256" key="2">
    <source>
        <dbReference type="ARBA" id="ARBA00022475"/>
    </source>
</evidence>
<comment type="caution">
    <text evidence="7">The sequence shown here is derived from an EMBL/GenBank/DDBJ whole genome shotgun (WGS) entry which is preliminary data.</text>
</comment>
<evidence type="ECO:0000256" key="1">
    <source>
        <dbReference type="ARBA" id="ARBA00004651"/>
    </source>
</evidence>
<keyword evidence="3 6" id="KW-0812">Transmembrane</keyword>
<dbReference type="GO" id="GO:0015658">
    <property type="term" value="F:branched-chain amino acid transmembrane transporter activity"/>
    <property type="evidence" value="ECO:0007669"/>
    <property type="project" value="InterPro"/>
</dbReference>
<evidence type="ECO:0000313" key="7">
    <source>
        <dbReference type="EMBL" id="MXY34654.1"/>
    </source>
</evidence>